<dbReference type="InterPro" id="IPR009057">
    <property type="entry name" value="Homeodomain-like_sf"/>
</dbReference>
<gene>
    <name evidence="2" type="primary">ppsR</name>
    <name evidence="2" type="ORF">CH341_05090</name>
</gene>
<evidence type="ECO:0000313" key="2">
    <source>
        <dbReference type="EMBL" id="RAI45215.1"/>
    </source>
</evidence>
<dbReference type="Proteomes" id="UP000249130">
    <property type="component" value="Unassembled WGS sequence"/>
</dbReference>
<dbReference type="Gene3D" id="1.20.5.430">
    <property type="match status" value="1"/>
</dbReference>
<dbReference type="SUPFAM" id="SSF55785">
    <property type="entry name" value="PYP-like sensor domain (PAS domain)"/>
    <property type="match status" value="2"/>
</dbReference>
<dbReference type="Gene3D" id="1.10.10.60">
    <property type="entry name" value="Homeodomain-like"/>
    <property type="match status" value="1"/>
</dbReference>
<dbReference type="PRINTS" id="PR01590">
    <property type="entry name" value="HTHFIS"/>
</dbReference>
<dbReference type="Pfam" id="PF02954">
    <property type="entry name" value="HTH_8"/>
    <property type="match status" value="1"/>
</dbReference>
<name>A0A327L5C3_9BRAD</name>
<sequence length="457" mass="49755">MTSLNISQPDVTLMLDMSGVIREVTLSDAISEKGVEAWLGRPWVETVTEVGSDKVRRMVEDALKTGVSAFRQVTQKFPSGRELPIEYTTVLLGGRPGLLAIGKNLQAVAELQSRLIAAQQTMERDYWKLRDVETRYRLLFHTSTEAVLLLRASNLRIIEANPAAVQALGAVGPRPDSVAGRDFLADVLAEERDILQAMLLRVREQGKAPGIVMHFGQTRKACLVRASLMTSDPGPIFLIQLSPVGAPLPMPSQADRLSVEDLIERMPDGFVVINQEGVIRRTNQAFLDLVEVGAKGLVVGERLGRWLWRPGADLTVLLANVHRQRFVRLFSTTIHGELGSSTEVEISAAGTGDASNPHIGVILRDVARRLPPAEDANRLISALGPLTEQIGKTSLRKLVRDTIGVVERHYVRAALDLAGGNRTAAAEILGLSRQSLYAKLNRYDLGDDPPAGGAAKS</sequence>
<dbReference type="InterPro" id="IPR035965">
    <property type="entry name" value="PAS-like_dom_sf"/>
</dbReference>
<dbReference type="GO" id="GO:0043565">
    <property type="term" value="F:sequence-specific DNA binding"/>
    <property type="evidence" value="ECO:0007669"/>
    <property type="project" value="InterPro"/>
</dbReference>
<dbReference type="InterPro" id="IPR002197">
    <property type="entry name" value="HTH_Fis"/>
</dbReference>
<dbReference type="Pfam" id="PF13188">
    <property type="entry name" value="PAS_8"/>
    <property type="match status" value="2"/>
</dbReference>
<dbReference type="InterPro" id="IPR011785">
    <property type="entry name" value="Tscrpt_reg_PpsR-CrtJ"/>
</dbReference>
<dbReference type="InterPro" id="IPR000014">
    <property type="entry name" value="PAS"/>
</dbReference>
<dbReference type="RefSeq" id="WP_111417956.1">
    <property type="nucleotide sequence ID" value="NZ_NPEX01000021.1"/>
</dbReference>
<dbReference type="SUPFAM" id="SSF46689">
    <property type="entry name" value="Homeodomain-like"/>
    <property type="match status" value="1"/>
</dbReference>
<feature type="domain" description="PAS" evidence="1">
    <location>
        <begin position="134"/>
        <end position="204"/>
    </location>
</feature>
<protein>
    <submittedName>
        <fullName evidence="2">Transcriptional regulator PpsR</fullName>
    </submittedName>
</protein>
<feature type="domain" description="PAS" evidence="1">
    <location>
        <begin position="257"/>
        <end position="323"/>
    </location>
</feature>
<dbReference type="AlphaFoldDB" id="A0A327L5C3"/>
<organism evidence="2 3">
    <name type="scientific">Rhodoplanes roseus</name>
    <dbReference type="NCBI Taxonomy" id="29409"/>
    <lineage>
        <taxon>Bacteria</taxon>
        <taxon>Pseudomonadati</taxon>
        <taxon>Pseudomonadota</taxon>
        <taxon>Alphaproteobacteria</taxon>
        <taxon>Hyphomicrobiales</taxon>
        <taxon>Nitrobacteraceae</taxon>
        <taxon>Rhodoplanes</taxon>
    </lineage>
</organism>
<evidence type="ECO:0000313" key="3">
    <source>
        <dbReference type="Proteomes" id="UP000249130"/>
    </source>
</evidence>
<accession>A0A327L5C3</accession>
<proteinExistence type="predicted"/>
<comment type="caution">
    <text evidence="2">The sequence shown here is derived from an EMBL/GenBank/DDBJ whole genome shotgun (WGS) entry which is preliminary data.</text>
</comment>
<dbReference type="SMART" id="SM00091">
    <property type="entry name" value="PAS"/>
    <property type="match status" value="2"/>
</dbReference>
<dbReference type="NCBIfam" id="TIGR02040">
    <property type="entry name" value="PpsR-CrtJ"/>
    <property type="match status" value="1"/>
</dbReference>
<keyword evidence="3" id="KW-1185">Reference proteome</keyword>
<evidence type="ECO:0000259" key="1">
    <source>
        <dbReference type="SMART" id="SM00091"/>
    </source>
</evidence>
<dbReference type="EMBL" id="NPEX01000021">
    <property type="protein sequence ID" value="RAI45215.1"/>
    <property type="molecule type" value="Genomic_DNA"/>
</dbReference>
<reference evidence="2 3" key="1">
    <citation type="submission" date="2017-07" db="EMBL/GenBank/DDBJ databases">
        <title>Draft Genome Sequences of Select Purple Nonsulfur Bacteria.</title>
        <authorList>
            <person name="Lasarre B."/>
            <person name="Mckinlay J.B."/>
        </authorList>
    </citation>
    <scope>NUCLEOTIDE SEQUENCE [LARGE SCALE GENOMIC DNA]</scope>
    <source>
        <strain evidence="2 3">DSM 5909</strain>
    </source>
</reference>
<dbReference type="Gene3D" id="3.30.450.20">
    <property type="entry name" value="PAS domain"/>
    <property type="match status" value="2"/>
</dbReference>
<dbReference type="OrthoDB" id="5499170at2"/>